<gene>
    <name evidence="1" type="ORF">O6H91_06G041100</name>
</gene>
<reference evidence="2" key="1">
    <citation type="journal article" date="2024" name="Proc. Natl. Acad. Sci. U.S.A.">
        <title>Extraordinary preservation of gene collinearity over three hundred million years revealed in homosporous lycophytes.</title>
        <authorList>
            <person name="Li C."/>
            <person name="Wickell D."/>
            <person name="Kuo L.Y."/>
            <person name="Chen X."/>
            <person name="Nie B."/>
            <person name="Liao X."/>
            <person name="Peng D."/>
            <person name="Ji J."/>
            <person name="Jenkins J."/>
            <person name="Williams M."/>
            <person name="Shu S."/>
            <person name="Plott C."/>
            <person name="Barry K."/>
            <person name="Rajasekar S."/>
            <person name="Grimwood J."/>
            <person name="Han X."/>
            <person name="Sun S."/>
            <person name="Hou Z."/>
            <person name="He W."/>
            <person name="Dai G."/>
            <person name="Sun C."/>
            <person name="Schmutz J."/>
            <person name="Leebens-Mack J.H."/>
            <person name="Li F.W."/>
            <person name="Wang L."/>
        </authorList>
    </citation>
    <scope>NUCLEOTIDE SEQUENCE [LARGE SCALE GENOMIC DNA]</scope>
    <source>
        <strain evidence="2">cv. PW_Plant_1</strain>
    </source>
</reference>
<name>A0ACC2DD01_DIPCM</name>
<proteinExistence type="predicted"/>
<evidence type="ECO:0000313" key="2">
    <source>
        <dbReference type="Proteomes" id="UP001162992"/>
    </source>
</evidence>
<protein>
    <submittedName>
        <fullName evidence="1">Uncharacterized protein</fullName>
    </submittedName>
</protein>
<dbReference type="Proteomes" id="UP001162992">
    <property type="component" value="Chromosome 6"/>
</dbReference>
<organism evidence="1 2">
    <name type="scientific">Diphasiastrum complanatum</name>
    <name type="common">Issler's clubmoss</name>
    <name type="synonym">Lycopodium complanatum</name>
    <dbReference type="NCBI Taxonomy" id="34168"/>
    <lineage>
        <taxon>Eukaryota</taxon>
        <taxon>Viridiplantae</taxon>
        <taxon>Streptophyta</taxon>
        <taxon>Embryophyta</taxon>
        <taxon>Tracheophyta</taxon>
        <taxon>Lycopodiopsida</taxon>
        <taxon>Lycopodiales</taxon>
        <taxon>Lycopodiaceae</taxon>
        <taxon>Lycopodioideae</taxon>
        <taxon>Diphasiastrum</taxon>
    </lineage>
</organism>
<keyword evidence="2" id="KW-1185">Reference proteome</keyword>
<evidence type="ECO:0000313" key="1">
    <source>
        <dbReference type="EMBL" id="KAJ7552081.1"/>
    </source>
</evidence>
<comment type="caution">
    <text evidence="1">The sequence shown here is derived from an EMBL/GenBank/DDBJ whole genome shotgun (WGS) entry which is preliminary data.</text>
</comment>
<accession>A0ACC2DD01</accession>
<sequence>MTHKRLYTHGIRLLFTLSTIEGGSNALHALPSLPAKLPRQALLHVTCFSFAVCHFLMTRLDLMAFSSAIYLSHYATNFLLLSLVVHSWFIRSFSVLQWPFVL</sequence>
<dbReference type="EMBL" id="CM055097">
    <property type="protein sequence ID" value="KAJ7552081.1"/>
    <property type="molecule type" value="Genomic_DNA"/>
</dbReference>